<proteinExistence type="predicted"/>
<dbReference type="EMBL" id="LN829119">
    <property type="protein sequence ID" value="CPR22106.1"/>
    <property type="molecule type" value="Genomic_DNA"/>
</dbReference>
<organism evidence="2 3">
    <name type="scientific">Candidatus Filomicrobium marinum</name>
    <dbReference type="NCBI Taxonomy" id="1608628"/>
    <lineage>
        <taxon>Bacteria</taxon>
        <taxon>Pseudomonadati</taxon>
        <taxon>Pseudomonadota</taxon>
        <taxon>Alphaproteobacteria</taxon>
        <taxon>Hyphomicrobiales</taxon>
        <taxon>Hyphomicrobiaceae</taxon>
        <taxon>Filomicrobium</taxon>
    </lineage>
</organism>
<keyword evidence="3" id="KW-1185">Reference proteome</keyword>
<evidence type="ECO:0000256" key="1">
    <source>
        <dbReference type="SAM" id="MobiDB-lite"/>
    </source>
</evidence>
<gene>
    <name evidence="2" type="ORF">YBN1229_v1_3539</name>
</gene>
<dbReference type="Proteomes" id="UP000033187">
    <property type="component" value="Chromosome 1"/>
</dbReference>
<evidence type="ECO:0000313" key="3">
    <source>
        <dbReference type="Proteomes" id="UP000033187"/>
    </source>
</evidence>
<dbReference type="KEGG" id="fiy:BN1229_v1_3539"/>
<feature type="compositionally biased region" description="Basic residues" evidence="1">
    <location>
        <begin position="155"/>
        <end position="164"/>
    </location>
</feature>
<dbReference type="KEGG" id="fil:BN1229_v1_2376"/>
<protein>
    <submittedName>
        <fullName evidence="2">Uncharacterized protein</fullName>
    </submittedName>
</protein>
<feature type="region of interest" description="Disordered" evidence="1">
    <location>
        <begin position="142"/>
        <end position="164"/>
    </location>
</feature>
<dbReference type="AlphaFoldDB" id="A0A0D6JJK1"/>
<accession>A0A0D6JJK1</accession>
<evidence type="ECO:0000313" key="2">
    <source>
        <dbReference type="EMBL" id="CPR22106.1"/>
    </source>
</evidence>
<dbReference type="OrthoDB" id="9977283at2"/>
<name>A0A0D6JJK1_9HYPH</name>
<dbReference type="RefSeq" id="WP_046478315.1">
    <property type="nucleotide sequence ID" value="NZ_LN829118.1"/>
</dbReference>
<reference evidence="3" key="1">
    <citation type="submission" date="2015-02" db="EMBL/GenBank/DDBJ databases">
        <authorList>
            <person name="Chooi Y.-H."/>
        </authorList>
    </citation>
    <scope>NUCLEOTIDE SEQUENCE [LARGE SCALE GENOMIC DNA]</scope>
    <source>
        <strain evidence="3">strain Y</strain>
    </source>
</reference>
<sequence>MAPPDLTELQAACTAAHDEYRTARKTLANAIGKDERSEDMRDMIASTIDIGLNATLHRLKTDDPKIVEAIERLSEASHHLGLAINAREEAQIEKNLNHHRVYVDDGREFTLDLKTGTWTYLDAPDRPIKLSFVKSDKLPFALPGFEPKMDPPKPTKSRKRSPRM</sequence>